<reference evidence="2" key="1">
    <citation type="submission" date="2016-10" db="EMBL/GenBank/DDBJ databases">
        <authorList>
            <person name="Varghese N."/>
            <person name="Submissions S."/>
        </authorList>
    </citation>
    <scope>NUCLEOTIDE SEQUENCE [LARGE SCALE GENOMIC DNA]</scope>
    <source>
        <strain evidence="2">DSM 45413</strain>
    </source>
</reference>
<evidence type="ECO:0000313" key="1">
    <source>
        <dbReference type="EMBL" id="SEO76133.1"/>
    </source>
</evidence>
<protein>
    <submittedName>
        <fullName evidence="1">ANTAR domain-containing protein</fullName>
    </submittedName>
</protein>
<keyword evidence="2" id="KW-1185">Reference proteome</keyword>
<dbReference type="AlphaFoldDB" id="A0A1H8SD70"/>
<dbReference type="Proteomes" id="UP000198960">
    <property type="component" value="Unassembled WGS sequence"/>
</dbReference>
<proteinExistence type="predicted"/>
<sequence length="247" mass="25886">MGTIAERFDSALQRAGTPGLTGPELLPVRLMRACAETLPVDGAGLSVEDASGRRLPLGASSPDAATAERLQFMVGAGPCLAAHHSREPVFAMTADLRRRWLPFAELLLSRTPYRGVVALPLPLSLAGNLAIDLYFTDDAAVPRLPVFEAMATGGLITSALSEAAIWSDWEHAHGPEWLRTPAASRRAVVWEALGSLAVAHGTDSRGALDLLRAAAFSAGRPVDDVAADLLSGRISPTSLAPPEAPAT</sequence>
<dbReference type="EMBL" id="FOEE01000004">
    <property type="protein sequence ID" value="SEO76133.1"/>
    <property type="molecule type" value="Genomic_DNA"/>
</dbReference>
<dbReference type="OrthoDB" id="7466251at2"/>
<gene>
    <name evidence="1" type="ORF">SAMN05660991_01587</name>
</gene>
<dbReference type="RefSeq" id="WP_091941902.1">
    <property type="nucleotide sequence ID" value="NZ_FOEE01000004.1"/>
</dbReference>
<name>A0A1H8SD70_9ACTN</name>
<dbReference type="STRING" id="673521.SAMN05660991_01587"/>
<organism evidence="1 2">
    <name type="scientific">Trujillonella endophytica</name>
    <dbReference type="NCBI Taxonomy" id="673521"/>
    <lineage>
        <taxon>Bacteria</taxon>
        <taxon>Bacillati</taxon>
        <taxon>Actinomycetota</taxon>
        <taxon>Actinomycetes</taxon>
        <taxon>Geodermatophilales</taxon>
        <taxon>Geodermatophilaceae</taxon>
        <taxon>Trujillonella</taxon>
    </lineage>
</organism>
<accession>A0A1H8SD70</accession>
<dbReference type="SUPFAM" id="SSF55781">
    <property type="entry name" value="GAF domain-like"/>
    <property type="match status" value="1"/>
</dbReference>
<evidence type="ECO:0000313" key="2">
    <source>
        <dbReference type="Proteomes" id="UP000198960"/>
    </source>
</evidence>